<dbReference type="EMBL" id="JACHVC010000007">
    <property type="protein sequence ID" value="MBC2606097.1"/>
    <property type="molecule type" value="Genomic_DNA"/>
</dbReference>
<dbReference type="InterPro" id="IPR027417">
    <property type="entry name" value="P-loop_NTPase"/>
</dbReference>
<dbReference type="PANTHER" id="PTHR19211:SF14">
    <property type="entry name" value="ATP-BINDING CASSETTE SUB-FAMILY F MEMBER 1"/>
    <property type="match status" value="1"/>
</dbReference>
<feature type="domain" description="ABC transporter" evidence="4">
    <location>
        <begin position="287"/>
        <end position="489"/>
    </location>
</feature>
<dbReference type="SMART" id="SM00382">
    <property type="entry name" value="AAA"/>
    <property type="match status" value="2"/>
</dbReference>
<dbReference type="InterPro" id="IPR050611">
    <property type="entry name" value="ABCF"/>
</dbReference>
<gene>
    <name evidence="5" type="ORF">H5P27_08570</name>
</gene>
<name>A0A7X1E9T6_9BACT</name>
<dbReference type="InterPro" id="IPR017871">
    <property type="entry name" value="ABC_transporter-like_CS"/>
</dbReference>
<comment type="caution">
    <text evidence="5">The sequence shown here is derived from an EMBL/GenBank/DDBJ whole genome shotgun (WGS) entry which is preliminary data.</text>
</comment>
<keyword evidence="6" id="KW-1185">Reference proteome</keyword>
<evidence type="ECO:0000313" key="6">
    <source>
        <dbReference type="Proteomes" id="UP000526501"/>
    </source>
</evidence>
<dbReference type="PROSITE" id="PS50893">
    <property type="entry name" value="ABC_TRANSPORTER_2"/>
    <property type="match status" value="1"/>
</dbReference>
<evidence type="ECO:0000256" key="3">
    <source>
        <dbReference type="ARBA" id="ARBA00022840"/>
    </source>
</evidence>
<keyword evidence="2" id="KW-0547">Nucleotide-binding</keyword>
<dbReference type="SUPFAM" id="SSF52540">
    <property type="entry name" value="P-loop containing nucleoside triphosphate hydrolases"/>
    <property type="match status" value="2"/>
</dbReference>
<keyword evidence="1" id="KW-0677">Repeat</keyword>
<dbReference type="Proteomes" id="UP000526501">
    <property type="component" value="Unassembled WGS sequence"/>
</dbReference>
<evidence type="ECO:0000259" key="4">
    <source>
        <dbReference type="PROSITE" id="PS50893"/>
    </source>
</evidence>
<protein>
    <submittedName>
        <fullName evidence="5">ABC-F family ATP-binding cassette domain-containing protein</fullName>
    </submittedName>
</protein>
<evidence type="ECO:0000256" key="2">
    <source>
        <dbReference type="ARBA" id="ARBA00022741"/>
    </source>
</evidence>
<evidence type="ECO:0000256" key="1">
    <source>
        <dbReference type="ARBA" id="ARBA00022737"/>
    </source>
</evidence>
<keyword evidence="3 5" id="KW-0067">ATP-binding</keyword>
<reference evidence="5 6" key="1">
    <citation type="submission" date="2020-07" db="EMBL/GenBank/DDBJ databases">
        <authorList>
            <person name="Feng X."/>
        </authorList>
    </citation>
    <scope>NUCLEOTIDE SEQUENCE [LARGE SCALE GENOMIC DNA]</scope>
    <source>
        <strain evidence="5 6">JCM23202</strain>
    </source>
</reference>
<proteinExistence type="predicted"/>
<dbReference type="InterPro" id="IPR003593">
    <property type="entry name" value="AAA+_ATPase"/>
</dbReference>
<dbReference type="AlphaFoldDB" id="A0A7X1E9T6"/>
<dbReference type="Gene3D" id="3.40.50.300">
    <property type="entry name" value="P-loop containing nucleotide triphosphate hydrolases"/>
    <property type="match status" value="2"/>
</dbReference>
<evidence type="ECO:0000313" key="5">
    <source>
        <dbReference type="EMBL" id="MBC2606097.1"/>
    </source>
</evidence>
<accession>A0A7X1E9T6</accession>
<dbReference type="GO" id="GO:0005524">
    <property type="term" value="F:ATP binding"/>
    <property type="evidence" value="ECO:0007669"/>
    <property type="project" value="UniProtKB-KW"/>
</dbReference>
<organism evidence="5 6">
    <name type="scientific">Pelagicoccus albus</name>
    <dbReference type="NCBI Taxonomy" id="415222"/>
    <lineage>
        <taxon>Bacteria</taxon>
        <taxon>Pseudomonadati</taxon>
        <taxon>Verrucomicrobiota</taxon>
        <taxon>Opitutia</taxon>
        <taxon>Puniceicoccales</taxon>
        <taxon>Pelagicoccaceae</taxon>
        <taxon>Pelagicoccus</taxon>
    </lineage>
</organism>
<dbReference type="PANTHER" id="PTHR19211">
    <property type="entry name" value="ATP-BINDING TRANSPORT PROTEIN-RELATED"/>
    <property type="match status" value="1"/>
</dbReference>
<dbReference type="Pfam" id="PF00005">
    <property type="entry name" value="ABC_tran"/>
    <property type="match status" value="2"/>
</dbReference>
<dbReference type="InterPro" id="IPR003439">
    <property type="entry name" value="ABC_transporter-like_ATP-bd"/>
</dbReference>
<sequence length="489" mass="55188">MEDDENTFIIGPNGSGKSTLLRILADVDRTFRGHRAGPSRGDIAYVPQEITYQSSDRTVLQHLHDQAIHSETIALAIKAMHGMGLSRKFDLERRLCELSGGEKRKLELSIAFSSQAELACLDEPTNDLDAAGIHWLQSAIQNSSIPIVSITHNSELLEDSLNRYIRIEDEGSSIVSFRGLFQDYLEMKSRQLSSSCHQYLQAKEEKKRLEQAINKKRNWAIKGQYKKPKDNDKGRIKAARERSMKSARQAKAMETRYDRLPDPTKPFEKPVFRWDLQSNNKSHRPVISVINATVGYSGHFELGPIDLNITAGSKWLIKGHNGIGKTTLLRSFTEPGLVLDGKIEVKPNVRIEYLSQEICSLRQELSILHYLVEESRSTTQQCMHALSLAQFHRSRCNELVSELSSGELVKLVLCCLSLKSPQVIVLDEPTNHLDFEACQIVIDALSEYDGTLVIVTHEAKFEEALPLIKVVHLEEISSKRFVHPKAARL</sequence>
<dbReference type="GO" id="GO:0016887">
    <property type="term" value="F:ATP hydrolysis activity"/>
    <property type="evidence" value="ECO:0007669"/>
    <property type="project" value="InterPro"/>
</dbReference>
<dbReference type="PROSITE" id="PS00211">
    <property type="entry name" value="ABC_TRANSPORTER_1"/>
    <property type="match status" value="2"/>
</dbReference>